<feature type="chain" id="PRO_5004733454" description="PepSY domain-containing protein" evidence="1">
    <location>
        <begin position="20"/>
        <end position="84"/>
    </location>
</feature>
<evidence type="ECO:0000313" key="3">
    <source>
        <dbReference type="Proteomes" id="UP000017842"/>
    </source>
</evidence>
<keyword evidence="3" id="KW-1185">Reference proteome</keyword>
<feature type="signal peptide" evidence="1">
    <location>
        <begin position="1"/>
        <end position="19"/>
    </location>
</feature>
<protein>
    <recommendedName>
        <fullName evidence="4">PepSY domain-containing protein</fullName>
    </recommendedName>
</protein>
<name>V5BUR2_9GAMM</name>
<keyword evidence="1" id="KW-0732">Signal</keyword>
<dbReference type="RefSeq" id="WP_023495936.1">
    <property type="nucleotide sequence ID" value="NZ_AYLO01000118.1"/>
</dbReference>
<proteinExistence type="predicted"/>
<organism evidence="2 3">
    <name type="scientific">Methyloglobulus morosus KoM1</name>
    <dbReference type="NCBI Taxonomy" id="1116472"/>
    <lineage>
        <taxon>Bacteria</taxon>
        <taxon>Pseudomonadati</taxon>
        <taxon>Pseudomonadota</taxon>
        <taxon>Gammaproteobacteria</taxon>
        <taxon>Methylococcales</taxon>
        <taxon>Methylococcaceae</taxon>
        <taxon>Methyloglobulus</taxon>
    </lineage>
</organism>
<dbReference type="AlphaFoldDB" id="V5BUR2"/>
<evidence type="ECO:0008006" key="4">
    <source>
        <dbReference type="Google" id="ProtNLM"/>
    </source>
</evidence>
<reference evidence="2 3" key="1">
    <citation type="journal article" date="2013" name="Genome Announc.">
        <title>Draft Genome Sequence of the Methanotrophic Gammaproteobacterium Methyloglobulus morosus DSM 22980 Strain KoM1.</title>
        <authorList>
            <person name="Poehlein A."/>
            <person name="Deutzmann J.S."/>
            <person name="Daniel R."/>
            <person name="Simeonova D.D."/>
        </authorList>
    </citation>
    <scope>NUCLEOTIDE SEQUENCE [LARGE SCALE GENOMIC DNA]</scope>
    <source>
        <strain evidence="2 3">KoM1</strain>
    </source>
</reference>
<dbReference type="EMBL" id="AYLO01000118">
    <property type="protein sequence ID" value="ESS69967.1"/>
    <property type="molecule type" value="Genomic_DNA"/>
</dbReference>
<sequence length="84" mass="9205">MKILINCLLLLALCHVCHADEDIDLARVSLHEATQKILSDGNKRVLGATTVIIDGREVHIIKVLTPDGHIQHYKIDAETGALIS</sequence>
<comment type="caution">
    <text evidence="2">The sequence shown here is derived from an EMBL/GenBank/DDBJ whole genome shotgun (WGS) entry which is preliminary data.</text>
</comment>
<dbReference type="eggNOG" id="ENOG502ZP6V">
    <property type="taxonomic scope" value="Bacteria"/>
</dbReference>
<gene>
    <name evidence="2" type="ORF">MGMO_126c00110</name>
</gene>
<dbReference type="STRING" id="1116472.MGMO_126c00110"/>
<evidence type="ECO:0000313" key="2">
    <source>
        <dbReference type="EMBL" id="ESS69967.1"/>
    </source>
</evidence>
<dbReference type="OrthoDB" id="5772157at2"/>
<accession>V5BUR2</accession>
<evidence type="ECO:0000256" key="1">
    <source>
        <dbReference type="SAM" id="SignalP"/>
    </source>
</evidence>
<dbReference type="Proteomes" id="UP000017842">
    <property type="component" value="Unassembled WGS sequence"/>
</dbReference>